<dbReference type="Gramene" id="TKW28528">
    <property type="protein sequence ID" value="TKW28528"/>
    <property type="gene ID" value="SEVIR_3G333800v2"/>
</dbReference>
<dbReference type="AlphaFoldDB" id="A0A4U6VGE0"/>
<sequence length="192" mass="21904">MRRQSQDGGDVNVQTYNNLQAIGNVKTRKTTSTWGAYYVGRPEERLPWNEVNTPVPEVDPVTSNSQWDYFSMHVRRPSLTPDGQPLSLLHQIAEVALDIKEASETVLQHKEDCIELDKRVSRVSALLSKLKNTEMVEKQAMKNELKKLLQTFQKRHCHHVRLQPALHAIQTAKRIIGSTGASRECYNCSHCQ</sequence>
<evidence type="ECO:0000313" key="1">
    <source>
        <dbReference type="EMBL" id="TKW28528.1"/>
    </source>
</evidence>
<dbReference type="CDD" id="cd21037">
    <property type="entry name" value="MLKL_NTD"/>
    <property type="match status" value="1"/>
</dbReference>
<dbReference type="EMBL" id="CM016554">
    <property type="protein sequence ID" value="TKW28528.1"/>
    <property type="molecule type" value="Genomic_DNA"/>
</dbReference>
<keyword evidence="2" id="KW-1185">Reference proteome</keyword>
<dbReference type="InterPro" id="IPR059179">
    <property type="entry name" value="MLKL-like_MCAfunc"/>
</dbReference>
<protein>
    <submittedName>
        <fullName evidence="1">Uncharacterized protein</fullName>
    </submittedName>
</protein>
<proteinExistence type="predicted"/>
<organism evidence="1 2">
    <name type="scientific">Setaria viridis</name>
    <name type="common">Green bristlegrass</name>
    <name type="synonym">Setaria italica subsp. viridis</name>
    <dbReference type="NCBI Taxonomy" id="4556"/>
    <lineage>
        <taxon>Eukaryota</taxon>
        <taxon>Viridiplantae</taxon>
        <taxon>Streptophyta</taxon>
        <taxon>Embryophyta</taxon>
        <taxon>Tracheophyta</taxon>
        <taxon>Spermatophyta</taxon>
        <taxon>Magnoliopsida</taxon>
        <taxon>Liliopsida</taxon>
        <taxon>Poales</taxon>
        <taxon>Poaceae</taxon>
        <taxon>PACMAD clade</taxon>
        <taxon>Panicoideae</taxon>
        <taxon>Panicodae</taxon>
        <taxon>Paniceae</taxon>
        <taxon>Cenchrinae</taxon>
        <taxon>Setaria</taxon>
    </lineage>
</organism>
<name>A0A4U6VGE0_SETVI</name>
<dbReference type="GO" id="GO:0007166">
    <property type="term" value="P:cell surface receptor signaling pathway"/>
    <property type="evidence" value="ECO:0007669"/>
    <property type="project" value="InterPro"/>
</dbReference>
<dbReference type="PANTHER" id="PTHR35832:SF19">
    <property type="match status" value="1"/>
</dbReference>
<evidence type="ECO:0000313" key="2">
    <source>
        <dbReference type="Proteomes" id="UP000298652"/>
    </source>
</evidence>
<dbReference type="Proteomes" id="UP000298652">
    <property type="component" value="Chromosome 3"/>
</dbReference>
<accession>A0A4U6VGE0</accession>
<dbReference type="PANTHER" id="PTHR35832">
    <property type="entry name" value="OS12G0248400 PROTEIN-RELATED"/>
    <property type="match status" value="1"/>
</dbReference>
<gene>
    <name evidence="1" type="ORF">SEVIR_3G333800v2</name>
</gene>
<dbReference type="Gene3D" id="1.20.930.20">
    <property type="entry name" value="Adaptor protein Cbl, N-terminal domain"/>
    <property type="match status" value="1"/>
</dbReference>
<reference evidence="1" key="1">
    <citation type="submission" date="2019-03" db="EMBL/GenBank/DDBJ databases">
        <title>WGS assembly of Setaria viridis.</title>
        <authorList>
            <person name="Huang P."/>
            <person name="Jenkins J."/>
            <person name="Grimwood J."/>
            <person name="Barry K."/>
            <person name="Healey A."/>
            <person name="Mamidi S."/>
            <person name="Sreedasyam A."/>
            <person name="Shu S."/>
            <person name="Feldman M."/>
            <person name="Wu J."/>
            <person name="Yu Y."/>
            <person name="Chen C."/>
            <person name="Johnson J."/>
            <person name="Rokhsar D."/>
            <person name="Baxter I."/>
            <person name="Schmutz J."/>
            <person name="Brutnell T."/>
            <person name="Kellogg E."/>
        </authorList>
    </citation>
    <scope>NUCLEOTIDE SEQUENCE [LARGE SCALE GENOMIC DNA]</scope>
</reference>
<dbReference type="InterPro" id="IPR036537">
    <property type="entry name" value="Adaptor_Cbl_N_dom_sf"/>
</dbReference>